<keyword evidence="3" id="KW-1185">Reference proteome</keyword>
<evidence type="ECO:0008006" key="4">
    <source>
        <dbReference type="Google" id="ProtNLM"/>
    </source>
</evidence>
<evidence type="ECO:0000256" key="1">
    <source>
        <dbReference type="SAM" id="MobiDB-lite"/>
    </source>
</evidence>
<dbReference type="Proteomes" id="UP000250266">
    <property type="component" value="Unassembled WGS sequence"/>
</dbReference>
<name>A0A8E2DZ43_9PEZI</name>
<dbReference type="Gene3D" id="3.40.50.200">
    <property type="entry name" value="Peptidase S8/S53 domain"/>
    <property type="match status" value="1"/>
</dbReference>
<dbReference type="InterPro" id="IPR036852">
    <property type="entry name" value="Peptidase_S8/S53_dom_sf"/>
</dbReference>
<dbReference type="GO" id="GO:0004252">
    <property type="term" value="F:serine-type endopeptidase activity"/>
    <property type="evidence" value="ECO:0007669"/>
    <property type="project" value="InterPro"/>
</dbReference>
<feature type="compositionally biased region" description="Polar residues" evidence="1">
    <location>
        <begin position="7"/>
        <end position="16"/>
    </location>
</feature>
<accession>A0A8E2DZ43</accession>
<feature type="region of interest" description="Disordered" evidence="1">
    <location>
        <begin position="210"/>
        <end position="232"/>
    </location>
</feature>
<dbReference type="GO" id="GO:0006508">
    <property type="term" value="P:proteolysis"/>
    <property type="evidence" value="ECO:0007669"/>
    <property type="project" value="InterPro"/>
</dbReference>
<gene>
    <name evidence="2" type="ORF">K432DRAFT_409961</name>
</gene>
<dbReference type="PROSITE" id="PS00137">
    <property type="entry name" value="SUBTILASE_HIS"/>
    <property type="match status" value="1"/>
</dbReference>
<dbReference type="InterPro" id="IPR022398">
    <property type="entry name" value="Peptidase_S8_His-AS"/>
</dbReference>
<proteinExistence type="predicted"/>
<dbReference type="OrthoDB" id="1896086at2759"/>
<dbReference type="EMBL" id="KV745506">
    <property type="protein sequence ID" value="OCK74318.1"/>
    <property type="molecule type" value="Genomic_DNA"/>
</dbReference>
<feature type="region of interest" description="Disordered" evidence="1">
    <location>
        <begin position="1"/>
        <end position="21"/>
    </location>
</feature>
<organism evidence="2 3">
    <name type="scientific">Lepidopterella palustris CBS 459.81</name>
    <dbReference type="NCBI Taxonomy" id="1314670"/>
    <lineage>
        <taxon>Eukaryota</taxon>
        <taxon>Fungi</taxon>
        <taxon>Dikarya</taxon>
        <taxon>Ascomycota</taxon>
        <taxon>Pezizomycotina</taxon>
        <taxon>Dothideomycetes</taxon>
        <taxon>Pleosporomycetidae</taxon>
        <taxon>Mytilinidiales</taxon>
        <taxon>Argynnaceae</taxon>
        <taxon>Lepidopterella</taxon>
    </lineage>
</organism>
<protein>
    <recommendedName>
        <fullName evidence="4">Peptidase S8/S53 domain-containing protein</fullName>
    </recommendedName>
</protein>
<evidence type="ECO:0000313" key="3">
    <source>
        <dbReference type="Proteomes" id="UP000250266"/>
    </source>
</evidence>
<sequence>MKWSGRTGENQQSSPNGCIDTCTGEKHGTGTAASPSTDSGNVADELDREEGALCVGLGTNPACRTTTRCVFHHMLPPEELHGDFFLLFCLAMLRPSFAPTWSQVQMLGNYSLYLALAGLSQPYQIGTHFNPLPLHFVAPRELTKFYTVYPTNTGNAAEIAQTEAYFRTLFDPNGVLANKNAEGAVSWRVTIDNDANIDQLKTYPGIRELEPEHTPPHQVQEELSKSRRSELETETPRMYVAIPSDPTNKTEITETKHFLDNIAVDKNVYINEFELNGEFLFWGSILLDDGRLEEARKHKGIKMIEEEFEVTDFLVLPEVEKERKGTLQHIHRAIDTREAKLRRAPDWRKQVDASTDLVTDRQPKDRNLGDLKDFIYEKSAGEGSFGNNAKEFARQEIVQTPQSILEGQQTGLDETPVSHGTMCASKATGLLFGLAKGATLVSMKIGSPFPDVIVGIGYALRHIQFHGRQKNSVTSISKGGAPAGEFTRDQALATSLGRAAKRILDEVHGLGVPVVVAASNFAPARPNIDTVPSVLEGPGIPIINVGGAGVGRESRQLFARWEPSFRLRTWYG</sequence>
<dbReference type="AlphaFoldDB" id="A0A8E2DZ43"/>
<evidence type="ECO:0000313" key="2">
    <source>
        <dbReference type="EMBL" id="OCK74318.1"/>
    </source>
</evidence>
<dbReference type="SUPFAM" id="SSF52743">
    <property type="entry name" value="Subtilisin-like"/>
    <property type="match status" value="1"/>
</dbReference>
<reference evidence="2 3" key="1">
    <citation type="journal article" date="2016" name="Nat. Commun.">
        <title>Ectomycorrhizal ecology is imprinted in the genome of the dominant symbiotic fungus Cenococcum geophilum.</title>
        <authorList>
            <consortium name="DOE Joint Genome Institute"/>
            <person name="Peter M."/>
            <person name="Kohler A."/>
            <person name="Ohm R.A."/>
            <person name="Kuo A."/>
            <person name="Krutzmann J."/>
            <person name="Morin E."/>
            <person name="Arend M."/>
            <person name="Barry K.W."/>
            <person name="Binder M."/>
            <person name="Choi C."/>
            <person name="Clum A."/>
            <person name="Copeland A."/>
            <person name="Grisel N."/>
            <person name="Haridas S."/>
            <person name="Kipfer T."/>
            <person name="LaButti K."/>
            <person name="Lindquist E."/>
            <person name="Lipzen A."/>
            <person name="Maire R."/>
            <person name="Meier B."/>
            <person name="Mihaltcheva S."/>
            <person name="Molinier V."/>
            <person name="Murat C."/>
            <person name="Poggeler S."/>
            <person name="Quandt C.A."/>
            <person name="Sperisen C."/>
            <person name="Tritt A."/>
            <person name="Tisserant E."/>
            <person name="Crous P.W."/>
            <person name="Henrissat B."/>
            <person name="Nehls U."/>
            <person name="Egli S."/>
            <person name="Spatafora J.W."/>
            <person name="Grigoriev I.V."/>
            <person name="Martin F.M."/>
        </authorList>
    </citation>
    <scope>NUCLEOTIDE SEQUENCE [LARGE SCALE GENOMIC DNA]</scope>
    <source>
        <strain evidence="2 3">CBS 459.81</strain>
    </source>
</reference>